<dbReference type="SUPFAM" id="SSF55545">
    <property type="entry name" value="beta-N-acetylhexosaminidase-like domain"/>
    <property type="match status" value="1"/>
</dbReference>
<dbReference type="PANTHER" id="PTHR22600:SF57">
    <property type="entry name" value="BETA-N-ACETYLHEXOSAMINIDASE"/>
    <property type="match status" value="1"/>
</dbReference>
<proteinExistence type="inferred from homology"/>
<evidence type="ECO:0000259" key="7">
    <source>
        <dbReference type="Pfam" id="PF00754"/>
    </source>
</evidence>
<accession>A0ABS9J4S4</accession>
<dbReference type="Pfam" id="PF00728">
    <property type="entry name" value="Glyco_hydro_20"/>
    <property type="match status" value="1"/>
</dbReference>
<dbReference type="RefSeq" id="WP_236959363.1">
    <property type="nucleotide sequence ID" value="NZ_JAETXX010000007.1"/>
</dbReference>
<gene>
    <name evidence="9" type="ORF">JM658_11215</name>
</gene>
<dbReference type="Gene3D" id="3.20.20.80">
    <property type="entry name" value="Glycosidases"/>
    <property type="match status" value="1"/>
</dbReference>
<comment type="caution">
    <text evidence="9">The sequence shown here is derived from an EMBL/GenBank/DDBJ whole genome shotgun (WGS) entry which is preliminary data.</text>
</comment>
<dbReference type="Gene3D" id="2.60.120.260">
    <property type="entry name" value="Galactose-binding domain-like"/>
    <property type="match status" value="1"/>
</dbReference>
<name>A0ABS9J4S4_9FLAO</name>
<comment type="similarity">
    <text evidence="2">Belongs to the glycosyl hydrolase 20 family.</text>
</comment>
<dbReference type="InterPro" id="IPR025705">
    <property type="entry name" value="Beta_hexosaminidase_sua/sub"/>
</dbReference>
<dbReference type="SUPFAM" id="SSF49785">
    <property type="entry name" value="Galactose-binding domain-like"/>
    <property type="match status" value="1"/>
</dbReference>
<dbReference type="Proteomes" id="UP000829517">
    <property type="component" value="Unassembled WGS sequence"/>
</dbReference>
<protein>
    <recommendedName>
        <fullName evidence="3">beta-N-acetylhexosaminidase</fullName>
        <ecNumber evidence="3">3.2.1.52</ecNumber>
    </recommendedName>
</protein>
<comment type="catalytic activity">
    <reaction evidence="1">
        <text>Hydrolysis of terminal non-reducing N-acetyl-D-hexosamine residues in N-acetyl-beta-D-hexosaminides.</text>
        <dbReference type="EC" id="3.2.1.52"/>
    </reaction>
</comment>
<evidence type="ECO:0000256" key="4">
    <source>
        <dbReference type="ARBA" id="ARBA00022801"/>
    </source>
</evidence>
<feature type="domain" description="Glycoside hydrolase family 20 catalytic" evidence="6">
    <location>
        <begin position="162"/>
        <end position="511"/>
    </location>
</feature>
<dbReference type="InterPro" id="IPR029018">
    <property type="entry name" value="Hex-like_dom2"/>
</dbReference>
<dbReference type="PRINTS" id="PR00738">
    <property type="entry name" value="GLHYDRLASE20"/>
</dbReference>
<reference evidence="9 10" key="1">
    <citation type="submission" date="2021-01" db="EMBL/GenBank/DDBJ databases">
        <title>Genome sequencing of Joostella atrarenae M1-2 (= KCTC 23194).</title>
        <authorList>
            <person name="Zakaria M.R."/>
            <person name="Lam M.Q."/>
            <person name="Chong C.S."/>
        </authorList>
    </citation>
    <scope>NUCLEOTIDE SEQUENCE [LARGE SCALE GENOMIC DNA]</scope>
    <source>
        <strain evidence="9 10">M1-2</strain>
    </source>
</reference>
<dbReference type="EC" id="3.2.1.52" evidence="3"/>
<dbReference type="InterPro" id="IPR015882">
    <property type="entry name" value="HEX_bac_N"/>
</dbReference>
<dbReference type="EMBL" id="JAETXX010000007">
    <property type="protein sequence ID" value="MCF8715399.1"/>
    <property type="molecule type" value="Genomic_DNA"/>
</dbReference>
<dbReference type="Gene3D" id="3.30.379.10">
    <property type="entry name" value="Chitobiase/beta-hexosaminidase domain 2-like"/>
    <property type="match status" value="1"/>
</dbReference>
<dbReference type="PROSITE" id="PS51257">
    <property type="entry name" value="PROKAR_LIPOPROTEIN"/>
    <property type="match status" value="1"/>
</dbReference>
<keyword evidence="10" id="KW-1185">Reference proteome</keyword>
<keyword evidence="4" id="KW-0378">Hydrolase</keyword>
<dbReference type="InterPro" id="IPR017853">
    <property type="entry name" value="GH"/>
</dbReference>
<dbReference type="InterPro" id="IPR015883">
    <property type="entry name" value="Glyco_hydro_20_cat"/>
</dbReference>
<evidence type="ECO:0000256" key="3">
    <source>
        <dbReference type="ARBA" id="ARBA00012663"/>
    </source>
</evidence>
<evidence type="ECO:0000313" key="10">
    <source>
        <dbReference type="Proteomes" id="UP000829517"/>
    </source>
</evidence>
<dbReference type="SUPFAM" id="SSF51445">
    <property type="entry name" value="(Trans)glycosidases"/>
    <property type="match status" value="1"/>
</dbReference>
<evidence type="ECO:0000259" key="8">
    <source>
        <dbReference type="Pfam" id="PF02838"/>
    </source>
</evidence>
<feature type="domain" description="Beta-hexosaminidase bacterial type N-terminal" evidence="8">
    <location>
        <begin position="30"/>
        <end position="158"/>
    </location>
</feature>
<organism evidence="9 10">
    <name type="scientific">Joostella atrarenae</name>
    <dbReference type="NCBI Taxonomy" id="679257"/>
    <lineage>
        <taxon>Bacteria</taxon>
        <taxon>Pseudomonadati</taxon>
        <taxon>Bacteroidota</taxon>
        <taxon>Flavobacteriia</taxon>
        <taxon>Flavobacteriales</taxon>
        <taxon>Flavobacteriaceae</taxon>
        <taxon>Joostella</taxon>
    </lineage>
</organism>
<dbReference type="CDD" id="cd06563">
    <property type="entry name" value="GH20_chitobiase-like"/>
    <property type="match status" value="1"/>
</dbReference>
<keyword evidence="5" id="KW-0326">Glycosidase</keyword>
<evidence type="ECO:0000256" key="1">
    <source>
        <dbReference type="ARBA" id="ARBA00001231"/>
    </source>
</evidence>
<dbReference type="PANTHER" id="PTHR22600">
    <property type="entry name" value="BETA-HEXOSAMINIDASE"/>
    <property type="match status" value="1"/>
</dbReference>
<evidence type="ECO:0000313" key="9">
    <source>
        <dbReference type="EMBL" id="MCF8715399.1"/>
    </source>
</evidence>
<evidence type="ECO:0000256" key="2">
    <source>
        <dbReference type="ARBA" id="ARBA00006285"/>
    </source>
</evidence>
<dbReference type="InterPro" id="IPR008979">
    <property type="entry name" value="Galactose-bd-like_sf"/>
</dbReference>
<dbReference type="InterPro" id="IPR026876">
    <property type="entry name" value="Fn3_assoc_repeat"/>
</dbReference>
<dbReference type="InterPro" id="IPR000421">
    <property type="entry name" value="FA58C"/>
</dbReference>
<dbReference type="Pfam" id="PF02838">
    <property type="entry name" value="Glyco_hydro_20b"/>
    <property type="match status" value="1"/>
</dbReference>
<feature type="domain" description="F5/8 type C" evidence="7">
    <location>
        <begin position="658"/>
        <end position="763"/>
    </location>
</feature>
<sequence length="772" mass="87713">MKYFYLASLLFLFFSCNKTSKTSFIKEDVKIIPKPKNMVLGDGAFSFNSNTKLVVNNDVQIIASEILSEKFKNAANLKLDIVNEAPSANYIVFKENDSLNKEAYKLKVSENNIVVESNGLNGAIYAIQSILQLLPNEIESTSFVQDINWIIPAVTIDDEPQYKWRGLMLDVARHFFEKEYIMKTIDRLAFLKMNTLHFHLVDDQGWRIEIKEYPKLTEVGAFRVDQEDLHWQTRKENELGEETTYGGFYTQEDIKEIVAYAEKRGITVVPEIEMPAHVMSAIASYPELACFDQKIMVPSGGVWPITDIYCAGKESTFTFIENVLDEVITLFPSQYIHVGGDEATKTNWEKCPHCQKRMEEEGLKDVEELQSYFMKRIEKYVSGKGRKMIGWDEILQGGIAEGAAVMSWRGTKGGVKASSQGHDVVMTPVSHCYFDYYQGPPGEEPLAWGGYTPLSQVYEFSPVTEEMTSAQKQHILGGQANLFSEYIPTTDQSEYMIFPRLTALSEVLWTPKKDQSWEDFSERVQYLFNRLEVMNINYAESAYTIRSTASIDSLDKSINVELQDEFLNSDIRYITENGNLESDAIPYTKPIKVSNTSTIKAARFEDEKPIGRVFEKKFIFHKSVGKNIIYNINYHDSYQGAGDPTLVNVLRGSENFRDGQWLGWLGDNMDIVIDLGEKTTVDNVGVGTLEKQGSGIYFPKKISVFTSDDNENFKLIKTIDRPFKENKEGELKTFELELGGVNTRYLKVIAENLGKAPNGGGTWLFVDEIVVE</sequence>
<evidence type="ECO:0000256" key="5">
    <source>
        <dbReference type="ARBA" id="ARBA00023295"/>
    </source>
</evidence>
<evidence type="ECO:0000259" key="6">
    <source>
        <dbReference type="Pfam" id="PF00728"/>
    </source>
</evidence>
<dbReference type="Pfam" id="PF13287">
    <property type="entry name" value="Fn3_assoc"/>
    <property type="match status" value="1"/>
</dbReference>
<dbReference type="Pfam" id="PF00754">
    <property type="entry name" value="F5_F8_type_C"/>
    <property type="match status" value="1"/>
</dbReference>